<evidence type="ECO:0000259" key="2">
    <source>
        <dbReference type="Pfam" id="PF01883"/>
    </source>
</evidence>
<dbReference type="PATRIC" id="fig|523850.10.peg.878"/>
<dbReference type="AlphaFoldDB" id="B6YW95"/>
<organism evidence="3 4">
    <name type="scientific">Thermococcus onnurineus (strain NA1)</name>
    <dbReference type="NCBI Taxonomy" id="523850"/>
    <lineage>
        <taxon>Archaea</taxon>
        <taxon>Methanobacteriati</taxon>
        <taxon>Methanobacteriota</taxon>
        <taxon>Thermococci</taxon>
        <taxon>Thermococcales</taxon>
        <taxon>Thermococcaceae</taxon>
        <taxon>Thermococcus</taxon>
    </lineage>
</organism>
<evidence type="ECO:0000313" key="4">
    <source>
        <dbReference type="Proteomes" id="UP000002727"/>
    </source>
</evidence>
<dbReference type="OrthoDB" id="371709at2157"/>
<dbReference type="Gene3D" id="3.30.300.130">
    <property type="entry name" value="Fe-S cluster assembly (FSCA)"/>
    <property type="match status" value="1"/>
</dbReference>
<proteinExistence type="predicted"/>
<dbReference type="EMBL" id="CP000855">
    <property type="protein sequence ID" value="ACJ16358.1"/>
    <property type="molecule type" value="Genomic_DNA"/>
</dbReference>
<evidence type="ECO:0000313" key="3">
    <source>
        <dbReference type="EMBL" id="ACJ16358.1"/>
    </source>
</evidence>
<dbReference type="InterPro" id="IPR034904">
    <property type="entry name" value="FSCA_dom_sf"/>
</dbReference>
<accession>B6YW95</accession>
<reference evidence="3 4" key="1">
    <citation type="journal article" date="2008" name="J. Bacteriol.">
        <title>The complete genome sequence of Thermococcus onnurineus NA1 reveals a mixed heterotrophic and carboxydotrophic metabolism.</title>
        <authorList>
            <person name="Lee H.S."/>
            <person name="Kang S.G."/>
            <person name="Bae S.S."/>
            <person name="Lim J.K."/>
            <person name="Cho Y."/>
            <person name="Kim Y.J."/>
            <person name="Jeon J.H."/>
            <person name="Cha S.S."/>
            <person name="Kwon K.K."/>
            <person name="Kim H.T."/>
            <person name="Park C.J."/>
            <person name="Lee H.W."/>
            <person name="Kim S.I."/>
            <person name="Chun J."/>
            <person name="Colwell R.R."/>
            <person name="Kim S.J."/>
            <person name="Lee J.H."/>
        </authorList>
    </citation>
    <scope>NUCLEOTIDE SEQUENCE [LARGE SCALE GENOMIC DNA]</scope>
    <source>
        <strain evidence="3 4">NA1</strain>
    </source>
</reference>
<dbReference type="SUPFAM" id="SSF117916">
    <property type="entry name" value="Fe-S cluster assembly (FSCA) domain-like"/>
    <property type="match status" value="1"/>
</dbReference>
<dbReference type="eggNOG" id="arCOG01845">
    <property type="taxonomic scope" value="Archaea"/>
</dbReference>
<evidence type="ECO:0000256" key="1">
    <source>
        <dbReference type="SAM" id="MobiDB-lite"/>
    </source>
</evidence>
<feature type="domain" description="MIP18 family-like" evidence="2">
    <location>
        <begin position="26"/>
        <end position="85"/>
    </location>
</feature>
<dbReference type="STRING" id="523850.TON_0870"/>
<sequence>MGLFDLLRSGKRPKSGPRKDLPPEVQRVVEILKKVQDPETGVNIVDEGLVYGLTVEGDRIDVFLLMARSTPECHACQMLAINVQNRILRDIVTVLKEEGFNKIRVYNELGLLLAEG</sequence>
<dbReference type="KEGG" id="ton:TON_0870"/>
<dbReference type="InterPro" id="IPR002744">
    <property type="entry name" value="MIP18-like"/>
</dbReference>
<dbReference type="RefSeq" id="WP_012571830.1">
    <property type="nucleotide sequence ID" value="NC_011529.1"/>
</dbReference>
<keyword evidence="4" id="KW-1185">Reference proteome</keyword>
<feature type="region of interest" description="Disordered" evidence="1">
    <location>
        <begin position="1"/>
        <end position="21"/>
    </location>
</feature>
<dbReference type="HOGENOM" id="CLU_163804_0_0_2"/>
<protein>
    <recommendedName>
        <fullName evidence="2">MIP18 family-like domain-containing protein</fullName>
    </recommendedName>
</protein>
<dbReference type="Pfam" id="PF01883">
    <property type="entry name" value="FeS_assembly_P"/>
    <property type="match status" value="1"/>
</dbReference>
<name>B6YW95_THEON</name>
<gene>
    <name evidence="3" type="ordered locus">TON_0870</name>
</gene>
<dbReference type="Proteomes" id="UP000002727">
    <property type="component" value="Chromosome"/>
</dbReference>
<dbReference type="GeneID" id="7017173"/>